<protein>
    <submittedName>
        <fullName evidence="1">Uncharacterized protein</fullName>
    </submittedName>
</protein>
<dbReference type="EMBL" id="VYYT01000311">
    <property type="protein sequence ID" value="KAK2744534.1"/>
    <property type="molecule type" value="Genomic_DNA"/>
</dbReference>
<accession>A0AAE0D2Y8</accession>
<proteinExistence type="predicted"/>
<keyword evidence="2" id="KW-1185">Reference proteome</keyword>
<gene>
    <name evidence="1" type="ORF">CKAH01_06791</name>
</gene>
<comment type="caution">
    <text evidence="1">The sequence shown here is derived from an EMBL/GenBank/DDBJ whole genome shotgun (WGS) entry which is preliminary data.</text>
</comment>
<evidence type="ECO:0000313" key="2">
    <source>
        <dbReference type="Proteomes" id="UP001281614"/>
    </source>
</evidence>
<evidence type="ECO:0000313" key="1">
    <source>
        <dbReference type="EMBL" id="KAK2744534.1"/>
    </source>
</evidence>
<organism evidence="1 2">
    <name type="scientific">Colletotrichum kahawae</name>
    <name type="common">Coffee berry disease fungus</name>
    <dbReference type="NCBI Taxonomy" id="34407"/>
    <lineage>
        <taxon>Eukaryota</taxon>
        <taxon>Fungi</taxon>
        <taxon>Dikarya</taxon>
        <taxon>Ascomycota</taxon>
        <taxon>Pezizomycotina</taxon>
        <taxon>Sordariomycetes</taxon>
        <taxon>Hypocreomycetidae</taxon>
        <taxon>Glomerellales</taxon>
        <taxon>Glomerellaceae</taxon>
        <taxon>Colletotrichum</taxon>
        <taxon>Colletotrichum gloeosporioides species complex</taxon>
    </lineage>
</organism>
<dbReference type="AlphaFoldDB" id="A0AAE0D2Y8"/>
<sequence length="101" mass="11015">MCEQGESRPGGVLFLDAREEMRETRKAGGREKKRQKRAGVVCAKWRKVDEADEGANVVGPEAAILLCRVETGAHRGTPSLLFPGRGLTLSFKAGKYRAGQD</sequence>
<reference evidence="1" key="1">
    <citation type="submission" date="2023-02" db="EMBL/GenBank/DDBJ databases">
        <title>Colletotrichum kahawae CIFC_Que2 genome sequencing and assembly.</title>
        <authorList>
            <person name="Baroncelli R."/>
        </authorList>
    </citation>
    <scope>NUCLEOTIDE SEQUENCE</scope>
    <source>
        <strain evidence="1">CIFC_Que2</strain>
    </source>
</reference>
<dbReference type="Proteomes" id="UP001281614">
    <property type="component" value="Unassembled WGS sequence"/>
</dbReference>
<name>A0AAE0D2Y8_COLKA</name>